<protein>
    <submittedName>
        <fullName evidence="7">S9 family peptidase</fullName>
    </submittedName>
</protein>
<keyword evidence="4" id="KW-0732">Signal</keyword>
<dbReference type="PANTHER" id="PTHR42881">
    <property type="entry name" value="PROLYL ENDOPEPTIDASE"/>
    <property type="match status" value="1"/>
</dbReference>
<dbReference type="KEGG" id="ggr:HKW67_06675"/>
<dbReference type="PANTHER" id="PTHR42881:SF13">
    <property type="entry name" value="PROLYL ENDOPEPTIDASE"/>
    <property type="match status" value="1"/>
</dbReference>
<dbReference type="Pfam" id="PF02897">
    <property type="entry name" value="Peptidase_S9_N"/>
    <property type="match status" value="1"/>
</dbReference>
<name>A0A6M4IWS7_9BACT</name>
<dbReference type="GO" id="GO:0005829">
    <property type="term" value="C:cytosol"/>
    <property type="evidence" value="ECO:0007669"/>
    <property type="project" value="TreeGrafter"/>
</dbReference>
<accession>A0A6M4IWS7</accession>
<dbReference type="Proteomes" id="UP000500938">
    <property type="component" value="Chromosome"/>
</dbReference>
<organism evidence="7 8">
    <name type="scientific">Gemmatimonas groenlandica</name>
    <dbReference type="NCBI Taxonomy" id="2732249"/>
    <lineage>
        <taxon>Bacteria</taxon>
        <taxon>Pseudomonadati</taxon>
        <taxon>Gemmatimonadota</taxon>
        <taxon>Gemmatimonadia</taxon>
        <taxon>Gemmatimonadales</taxon>
        <taxon>Gemmatimonadaceae</taxon>
        <taxon>Gemmatimonas</taxon>
    </lineage>
</organism>
<dbReference type="PRINTS" id="PR00862">
    <property type="entry name" value="PROLIGOPTASE"/>
</dbReference>
<feature type="domain" description="Peptidase S9A N-terminal" evidence="6">
    <location>
        <begin position="28"/>
        <end position="238"/>
    </location>
</feature>
<keyword evidence="3" id="KW-0720">Serine protease</keyword>
<evidence type="ECO:0000313" key="7">
    <source>
        <dbReference type="EMBL" id="QJR38139.1"/>
    </source>
</evidence>
<dbReference type="SUPFAM" id="SSF50993">
    <property type="entry name" value="Peptidase/esterase 'gauge' domain"/>
    <property type="match status" value="1"/>
</dbReference>
<keyword evidence="8" id="KW-1185">Reference proteome</keyword>
<keyword evidence="1" id="KW-0645">Protease</keyword>
<evidence type="ECO:0000256" key="1">
    <source>
        <dbReference type="ARBA" id="ARBA00022670"/>
    </source>
</evidence>
<evidence type="ECO:0000256" key="2">
    <source>
        <dbReference type="ARBA" id="ARBA00022801"/>
    </source>
</evidence>
<dbReference type="SUPFAM" id="SSF53474">
    <property type="entry name" value="alpha/beta-Hydrolases"/>
    <property type="match status" value="1"/>
</dbReference>
<feature type="domain" description="Peptidase S9 prolyl oligopeptidase catalytic" evidence="5">
    <location>
        <begin position="502"/>
        <end position="705"/>
    </location>
</feature>
<evidence type="ECO:0000256" key="4">
    <source>
        <dbReference type="SAM" id="SignalP"/>
    </source>
</evidence>
<dbReference type="InterPro" id="IPR051167">
    <property type="entry name" value="Prolyl_oligopep/macrocyclase"/>
</dbReference>
<evidence type="ECO:0000313" key="8">
    <source>
        <dbReference type="Proteomes" id="UP000500938"/>
    </source>
</evidence>
<feature type="signal peptide" evidence="4">
    <location>
        <begin position="1"/>
        <end position="26"/>
    </location>
</feature>
<gene>
    <name evidence="7" type="ORF">HKW67_06675</name>
</gene>
<dbReference type="GO" id="GO:0070012">
    <property type="term" value="F:oligopeptidase activity"/>
    <property type="evidence" value="ECO:0007669"/>
    <property type="project" value="TreeGrafter"/>
</dbReference>
<dbReference type="AlphaFoldDB" id="A0A6M4IWS7"/>
<dbReference type="InterPro" id="IPR023302">
    <property type="entry name" value="Pept_S9A_N"/>
</dbReference>
<evidence type="ECO:0000256" key="3">
    <source>
        <dbReference type="ARBA" id="ARBA00022825"/>
    </source>
</evidence>
<feature type="chain" id="PRO_5027022005" evidence="4">
    <location>
        <begin position="27"/>
        <end position="714"/>
    </location>
</feature>
<evidence type="ECO:0000259" key="5">
    <source>
        <dbReference type="Pfam" id="PF00326"/>
    </source>
</evidence>
<dbReference type="Pfam" id="PF00326">
    <property type="entry name" value="Peptidase_S9"/>
    <property type="match status" value="1"/>
</dbReference>
<dbReference type="InterPro" id="IPR001375">
    <property type="entry name" value="Peptidase_S9_cat"/>
</dbReference>
<dbReference type="RefSeq" id="WP_425486250.1">
    <property type="nucleotide sequence ID" value="NZ_CP053085.1"/>
</dbReference>
<keyword evidence="2" id="KW-0378">Hydrolase</keyword>
<reference evidence="7 8" key="1">
    <citation type="submission" date="2020-05" db="EMBL/GenBank/DDBJ databases">
        <title>Complete genome sequence of Gemmatimonas greenlandica TET16.</title>
        <authorList>
            <person name="Zeng Y."/>
        </authorList>
    </citation>
    <scope>NUCLEOTIDE SEQUENCE [LARGE SCALE GENOMIC DNA]</scope>
    <source>
        <strain evidence="7 8">TET16</strain>
    </source>
</reference>
<evidence type="ECO:0000259" key="6">
    <source>
        <dbReference type="Pfam" id="PF02897"/>
    </source>
</evidence>
<sequence>MRLTLRSLARVALVTVASASALPAQTAPRDTTDKFRWLEAMLGDSAMAWVRAENAKTSAILEKDPRYEGTYQAALAMAQAKDRLPYVSMIGGRLYNFWQDATHVRGIWRSTTMASYRTATPMWTTVLDLDALAASEKANWVWQGADCDSPGEQRCLVNLSDGGEDASTVREFDLVTKTFVRDGFQLSKGKQRVAWAGRDTLLVAREWQPGDLTTSGYAFIVKRVLRGQSLAQATELFRGSANDGGYGVTPYTLMDGQGHRASFILRPLSTFEFEHYLVRTNDVARLAMPAKARPVELFQGQVIVLLAEPWNEGTVTIPSGALAAFDVAKAQQTPTALAPVSVYAPGPRESVSGAAGTRAALLVGVDRNVQGTVQVFTRTASGVWAHRPMALPANVSTGVIAVDRSSAQAFVSVTGYLTPSSILLADAATATARPIKSLAPRFDASKAVVEQFEATSNDGTKVPYYVVHPKAMPLDGANPTILYAYGGFEVSLTPSYNANSGKLWVERGGAFVVANIRGGGEFGPAWHDAGLKTKRQVIYDDFAAVARDLIARKITSPRRLGIMGGSNGGLLMGVEMTQHPELFNAVDIQVPLLDMLRFEQIQAGSSWVGEYGSVSKPDERAFLASISPFHNLRPGVTYPTPLIWTTTKDDRVGPQHARKFAAKMADLGMPYLFYEVIEGGHGSGANAEQQAHTTALEYTYFMRQLMGGGGKVVP</sequence>
<dbReference type="Gene3D" id="3.40.50.1820">
    <property type="entry name" value="alpha/beta hydrolase"/>
    <property type="match status" value="1"/>
</dbReference>
<dbReference type="Gene3D" id="2.130.10.120">
    <property type="entry name" value="Prolyl oligopeptidase, N-terminal domain"/>
    <property type="match status" value="1"/>
</dbReference>
<dbReference type="InterPro" id="IPR002470">
    <property type="entry name" value="Peptidase_S9A"/>
</dbReference>
<proteinExistence type="predicted"/>
<dbReference type="GO" id="GO:0006508">
    <property type="term" value="P:proteolysis"/>
    <property type="evidence" value="ECO:0007669"/>
    <property type="project" value="UniProtKB-KW"/>
</dbReference>
<dbReference type="GO" id="GO:0004252">
    <property type="term" value="F:serine-type endopeptidase activity"/>
    <property type="evidence" value="ECO:0007669"/>
    <property type="project" value="InterPro"/>
</dbReference>
<dbReference type="InterPro" id="IPR029058">
    <property type="entry name" value="AB_hydrolase_fold"/>
</dbReference>
<dbReference type="EMBL" id="CP053085">
    <property type="protein sequence ID" value="QJR38139.1"/>
    <property type="molecule type" value="Genomic_DNA"/>
</dbReference>